<dbReference type="AlphaFoldDB" id="A0A0R2NLN9"/>
<evidence type="ECO:0000313" key="4">
    <source>
        <dbReference type="EMBL" id="KRO26631.1"/>
    </source>
</evidence>
<dbReference type="Pfam" id="PF06030">
    <property type="entry name" value="WxLIP_PGBD"/>
    <property type="match status" value="1"/>
</dbReference>
<evidence type="ECO:0000313" key="5">
    <source>
        <dbReference type="Proteomes" id="UP000050920"/>
    </source>
</evidence>
<dbReference type="Proteomes" id="UP000050920">
    <property type="component" value="Unassembled WGS sequence"/>
</dbReference>
<feature type="domain" description="WxL Interacting Protein host binding" evidence="3">
    <location>
        <begin position="168"/>
        <end position="305"/>
    </location>
</feature>
<feature type="transmembrane region" description="Helical" evidence="1">
    <location>
        <begin position="316"/>
        <end position="337"/>
    </location>
</feature>
<accession>A0A0R2NLN9</accession>
<dbReference type="EMBL" id="AYGX02000116">
    <property type="protein sequence ID" value="KRO26631.1"/>
    <property type="molecule type" value="Genomic_DNA"/>
</dbReference>
<keyword evidence="1" id="KW-1133">Transmembrane helix</keyword>
<name>A0A0R2NLN9_9LACO</name>
<keyword evidence="1" id="KW-0812">Transmembrane</keyword>
<keyword evidence="5" id="KW-1185">Reference proteome</keyword>
<keyword evidence="1" id="KW-0472">Membrane</keyword>
<dbReference type="InterPro" id="IPR021759">
    <property type="entry name" value="WxLIP_HBD"/>
</dbReference>
<reference evidence="4 5" key="1">
    <citation type="journal article" date="2015" name="Genome Announc.">
        <title>Expanding the biotechnology potential of lactobacilli through comparative genomics of 213 strains and associated genera.</title>
        <authorList>
            <person name="Sun Z."/>
            <person name="Harris H.M."/>
            <person name="McCann A."/>
            <person name="Guo C."/>
            <person name="Argimon S."/>
            <person name="Zhang W."/>
            <person name="Yang X."/>
            <person name="Jeffery I.B."/>
            <person name="Cooney J.C."/>
            <person name="Kagawa T.F."/>
            <person name="Liu W."/>
            <person name="Song Y."/>
            <person name="Salvetti E."/>
            <person name="Wrobel A."/>
            <person name="Rasinkangas P."/>
            <person name="Parkhill J."/>
            <person name="Rea M.C."/>
            <person name="O'Sullivan O."/>
            <person name="Ritari J."/>
            <person name="Douillard F.P."/>
            <person name="Paul Ross R."/>
            <person name="Yang R."/>
            <person name="Briner A.E."/>
            <person name="Felis G.E."/>
            <person name="de Vos W.M."/>
            <person name="Barrangou R."/>
            <person name="Klaenhammer T.R."/>
            <person name="Caufield P.W."/>
            <person name="Cui Y."/>
            <person name="Zhang H."/>
            <person name="O'Toole P.W."/>
        </authorList>
    </citation>
    <scope>NUCLEOTIDE SEQUENCE [LARGE SCALE GENOMIC DNA]</scope>
    <source>
        <strain evidence="4 5">DSM 21115</strain>
    </source>
</reference>
<dbReference type="Pfam" id="PF11797">
    <property type="entry name" value="WxLIP_HBD"/>
    <property type="match status" value="1"/>
</dbReference>
<gene>
    <name evidence="4" type="ORF">DY78_GL000741</name>
</gene>
<organism evidence="4 5">
    <name type="scientific">Lactiplantibacillus fabifermentans DSM 21115</name>
    <dbReference type="NCBI Taxonomy" id="1413187"/>
    <lineage>
        <taxon>Bacteria</taxon>
        <taxon>Bacillati</taxon>
        <taxon>Bacillota</taxon>
        <taxon>Bacilli</taxon>
        <taxon>Lactobacillales</taxon>
        <taxon>Lactobacillaceae</taxon>
        <taxon>Lactiplantibacillus</taxon>
    </lineage>
</organism>
<proteinExistence type="predicted"/>
<evidence type="ECO:0000259" key="2">
    <source>
        <dbReference type="Pfam" id="PF06030"/>
    </source>
</evidence>
<dbReference type="RefSeq" id="WP_024625003.1">
    <property type="nucleotide sequence ID" value="NZ_AYGX02000116.1"/>
</dbReference>
<feature type="domain" description="WxL Interacting Protein peptidoglycan binding" evidence="2">
    <location>
        <begin position="38"/>
        <end position="155"/>
    </location>
</feature>
<protein>
    <submittedName>
        <fullName evidence="4">Cell surface protein</fullName>
    </submittedName>
</protein>
<evidence type="ECO:0000259" key="3">
    <source>
        <dbReference type="Pfam" id="PF11797"/>
    </source>
</evidence>
<comment type="caution">
    <text evidence="4">The sequence shown here is derived from an EMBL/GenBank/DDBJ whole genome shotgun (WGS) entry which is preliminary data.</text>
</comment>
<evidence type="ECO:0000256" key="1">
    <source>
        <dbReference type="SAM" id="Phobius"/>
    </source>
</evidence>
<dbReference type="InterPro" id="IPR010317">
    <property type="entry name" value="WxLIP_PGBD"/>
</dbReference>
<sequence>MKKKIWSWLFLGLSLFVIGLLRAPRVISAAAQPPVANFIVTQLLPKNQLSSKDSYFNLKVTPGSTQILKIAVSNPSTTPRTLKISPVNATTADVGSAEYVPSDRSDPSATTTFTKMTSPAVTISLAAKQGKTITFKTTIPKNGFKGEVLGALFVTDLQKISKSTNGKQTFKMENRYAESTAVALWCDPKTPIPVNLQLTNVTVTTNNGLPAVHAKIRNLAPILFGDLQIKSQVMAQATGKTVTTQTLKSGSVAPNSWFNYGISLGDHNLSAGRYTLKMQLTSGQRHWHFTRQFTLTAPKAQQHNQQLPKHHAGTNWWLWGSLAAILVIAISGGAYWLGRRRTRQE</sequence>